<dbReference type="Gene3D" id="3.40.50.2000">
    <property type="entry name" value="Glycogen Phosphorylase B"/>
    <property type="match status" value="2"/>
</dbReference>
<dbReference type="AlphaFoldDB" id="A0AAU4K673"/>
<dbReference type="PANTHER" id="PTHR46401:SF2">
    <property type="entry name" value="GLYCOSYLTRANSFERASE WBBK-RELATED"/>
    <property type="match status" value="1"/>
</dbReference>
<dbReference type="GO" id="GO:0016757">
    <property type="term" value="F:glycosyltransferase activity"/>
    <property type="evidence" value="ECO:0007669"/>
    <property type="project" value="InterPro"/>
</dbReference>
<keyword evidence="4" id="KW-1185">Reference proteome</keyword>
<evidence type="ECO:0000313" key="4">
    <source>
        <dbReference type="Proteomes" id="UP001432128"/>
    </source>
</evidence>
<feature type="domain" description="Glycosyl transferase family 1" evidence="2">
    <location>
        <begin position="145"/>
        <end position="291"/>
    </location>
</feature>
<dbReference type="InterPro" id="IPR001296">
    <property type="entry name" value="Glyco_trans_1"/>
</dbReference>
<gene>
    <name evidence="3" type="ORF">OG579_07235</name>
</gene>
<evidence type="ECO:0000259" key="2">
    <source>
        <dbReference type="Pfam" id="PF00534"/>
    </source>
</evidence>
<proteinExistence type="predicted"/>
<sequence>MPDLLAPTPTTALVQSDAVAELPRGMAAVTRPVSDGARRAVYGAAPMRASVFHGLDVDLPLAGPSTTVATVHDLSVIDMPSASSRFRAAGENVLVRRSLRRADVLIAVSAFTAERIHAVTGRDAHVVELAPAGWARPPSQAEVDRVRAAHRLPEEFVLQVGTVEPRKNVALVAAAADELGIPCVLAGAGSTGPDAPASAIGLGYVDVADLPALYAAATVTAYASYYEGYGLPPVEAMACGGAVVASAVGALPEVVGDGARLVATDDVADWVAAMAPLVHDPSARAELSRAAVSVMASVTWERTARATVDVYRAEGICP</sequence>
<dbReference type="RefSeq" id="WP_328858590.1">
    <property type="nucleotide sequence ID" value="NZ_CP108021.1"/>
</dbReference>
<dbReference type="CDD" id="cd03809">
    <property type="entry name" value="GT4_MtfB-like"/>
    <property type="match status" value="1"/>
</dbReference>
<dbReference type="GO" id="GO:0009103">
    <property type="term" value="P:lipopolysaccharide biosynthetic process"/>
    <property type="evidence" value="ECO:0007669"/>
    <property type="project" value="TreeGrafter"/>
</dbReference>
<dbReference type="EMBL" id="CP108021">
    <property type="protein sequence ID" value="WUM21565.1"/>
    <property type="molecule type" value="Genomic_DNA"/>
</dbReference>
<dbReference type="Pfam" id="PF00534">
    <property type="entry name" value="Glycos_transf_1"/>
    <property type="match status" value="1"/>
</dbReference>
<dbReference type="KEGG" id="whr:OG579_07235"/>
<name>A0AAU4K673_9NOCA</name>
<protein>
    <submittedName>
        <fullName evidence="3">Glycosyltransferase family 4 protein</fullName>
    </submittedName>
</protein>
<keyword evidence="1" id="KW-0808">Transferase</keyword>
<dbReference type="SUPFAM" id="SSF53756">
    <property type="entry name" value="UDP-Glycosyltransferase/glycogen phosphorylase"/>
    <property type="match status" value="1"/>
</dbReference>
<evidence type="ECO:0000313" key="3">
    <source>
        <dbReference type="EMBL" id="WUM21565.1"/>
    </source>
</evidence>
<dbReference type="PANTHER" id="PTHR46401">
    <property type="entry name" value="GLYCOSYLTRANSFERASE WBBK-RELATED"/>
    <property type="match status" value="1"/>
</dbReference>
<dbReference type="Proteomes" id="UP001432128">
    <property type="component" value="Chromosome"/>
</dbReference>
<reference evidence="3 4" key="1">
    <citation type="submission" date="2022-10" db="EMBL/GenBank/DDBJ databases">
        <title>The complete genomes of actinobacterial strains from the NBC collection.</title>
        <authorList>
            <person name="Joergensen T.S."/>
            <person name="Alvarez Arevalo M."/>
            <person name="Sterndorff E.B."/>
            <person name="Faurdal D."/>
            <person name="Vuksanovic O."/>
            <person name="Mourched A.-S."/>
            <person name="Charusanti P."/>
            <person name="Shaw S."/>
            <person name="Blin K."/>
            <person name="Weber T."/>
        </authorList>
    </citation>
    <scope>NUCLEOTIDE SEQUENCE [LARGE SCALE GENOMIC DNA]</scope>
    <source>
        <strain evidence="3 4">NBC_00319</strain>
    </source>
</reference>
<organism evidence="3 4">
    <name type="scientific">Williamsia herbipolensis</name>
    <dbReference type="NCBI Taxonomy" id="1603258"/>
    <lineage>
        <taxon>Bacteria</taxon>
        <taxon>Bacillati</taxon>
        <taxon>Actinomycetota</taxon>
        <taxon>Actinomycetes</taxon>
        <taxon>Mycobacteriales</taxon>
        <taxon>Nocardiaceae</taxon>
        <taxon>Williamsia</taxon>
    </lineage>
</organism>
<evidence type="ECO:0000256" key="1">
    <source>
        <dbReference type="ARBA" id="ARBA00022679"/>
    </source>
</evidence>
<accession>A0AAU4K673</accession>